<name>A0AAN7MIV2_MYCAM</name>
<dbReference type="PANTHER" id="PTHR45616:SF19">
    <property type="entry name" value="KERATIN 90"/>
    <property type="match status" value="1"/>
</dbReference>
<feature type="coiled-coil region" evidence="4">
    <location>
        <begin position="824"/>
        <end position="886"/>
    </location>
</feature>
<evidence type="ECO:0000256" key="1">
    <source>
        <dbReference type="ARBA" id="ARBA00022754"/>
    </source>
</evidence>
<dbReference type="PROSITE" id="PS00226">
    <property type="entry name" value="IF_ROD_1"/>
    <property type="match status" value="1"/>
</dbReference>
<evidence type="ECO:0000259" key="6">
    <source>
        <dbReference type="PROSITE" id="PS51842"/>
    </source>
</evidence>
<dbReference type="SUPFAM" id="SSF64593">
    <property type="entry name" value="Intermediate filament protein, coiled coil region"/>
    <property type="match status" value="4"/>
</dbReference>
<feature type="coiled-coil region" evidence="4">
    <location>
        <begin position="517"/>
        <end position="611"/>
    </location>
</feature>
<dbReference type="FunFam" id="1.20.5.170:FF:000004">
    <property type="entry name" value="Keratin, type II cytoskeletal 5"/>
    <property type="match status" value="2"/>
</dbReference>
<evidence type="ECO:0000256" key="4">
    <source>
        <dbReference type="SAM" id="Coils"/>
    </source>
</evidence>
<dbReference type="Pfam" id="PF16208">
    <property type="entry name" value="Keratin_2_head"/>
    <property type="match status" value="2"/>
</dbReference>
<dbReference type="PROSITE" id="PS51842">
    <property type="entry name" value="IF_ROD_2"/>
    <property type="match status" value="2"/>
</dbReference>
<feature type="coiled-coil region" evidence="4">
    <location>
        <begin position="396"/>
        <end position="465"/>
    </location>
</feature>
<dbReference type="GO" id="GO:0031424">
    <property type="term" value="P:keratinization"/>
    <property type="evidence" value="ECO:0007669"/>
    <property type="project" value="TreeGrafter"/>
</dbReference>
<feature type="region of interest" description="Disordered" evidence="5">
    <location>
        <begin position="128"/>
        <end position="156"/>
    </location>
</feature>
<organism evidence="7 8">
    <name type="scientific">Mycteria americana</name>
    <name type="common">Wood stork</name>
    <dbReference type="NCBI Taxonomy" id="33587"/>
    <lineage>
        <taxon>Eukaryota</taxon>
        <taxon>Metazoa</taxon>
        <taxon>Chordata</taxon>
        <taxon>Craniata</taxon>
        <taxon>Vertebrata</taxon>
        <taxon>Euteleostomi</taxon>
        <taxon>Archelosauria</taxon>
        <taxon>Archosauria</taxon>
        <taxon>Dinosauria</taxon>
        <taxon>Saurischia</taxon>
        <taxon>Theropoda</taxon>
        <taxon>Coelurosauria</taxon>
        <taxon>Aves</taxon>
        <taxon>Neognathae</taxon>
        <taxon>Neoaves</taxon>
        <taxon>Aequornithes</taxon>
        <taxon>Ciconiiformes</taxon>
        <taxon>Ciconiidae</taxon>
        <taxon>Mycteria</taxon>
    </lineage>
</organism>
<feature type="region of interest" description="Disordered" evidence="5">
    <location>
        <begin position="23"/>
        <end position="76"/>
    </location>
</feature>
<feature type="domain" description="IF rod" evidence="6">
    <location>
        <begin position="321"/>
        <end position="633"/>
    </location>
</feature>
<dbReference type="Gene3D" id="1.20.5.170">
    <property type="match status" value="2"/>
</dbReference>
<dbReference type="InterPro" id="IPR018039">
    <property type="entry name" value="IF_conserved"/>
</dbReference>
<dbReference type="Proteomes" id="UP001333110">
    <property type="component" value="Unassembled WGS sequence"/>
</dbReference>
<dbReference type="EMBL" id="JAUNZN010000031">
    <property type="protein sequence ID" value="KAK4807330.1"/>
    <property type="molecule type" value="Genomic_DNA"/>
</dbReference>
<protein>
    <recommendedName>
        <fullName evidence="6">IF rod domain-containing protein</fullName>
    </recommendedName>
</protein>
<dbReference type="SMART" id="SM01391">
    <property type="entry name" value="Filament"/>
    <property type="match status" value="2"/>
</dbReference>
<evidence type="ECO:0000256" key="5">
    <source>
        <dbReference type="SAM" id="MobiDB-lite"/>
    </source>
</evidence>
<dbReference type="Gene3D" id="1.20.5.1160">
    <property type="entry name" value="Vasodilator-stimulated phosphoprotein"/>
    <property type="match status" value="2"/>
</dbReference>
<evidence type="ECO:0000256" key="2">
    <source>
        <dbReference type="ARBA" id="ARBA00023054"/>
    </source>
</evidence>
<evidence type="ECO:0000256" key="3">
    <source>
        <dbReference type="RuleBase" id="RU000685"/>
    </source>
</evidence>
<dbReference type="PRINTS" id="PR01276">
    <property type="entry name" value="TYPE2KERATIN"/>
</dbReference>
<comment type="similarity">
    <text evidence="3">Belongs to the intermediate filament family.</text>
</comment>
<dbReference type="Pfam" id="PF00038">
    <property type="entry name" value="Filament"/>
    <property type="match status" value="2"/>
</dbReference>
<sequence length="1288" mass="143534">MGSHKGLNQAFIAYSGSSYEYPEPNSFQGASLASSRARQSATRSPTPAQKVQEDHQASWHLHGGHADTVGGFRGRPRRDKLEAQNEDRVRAAPGQVPSSWAPILLFQLGSPWTLLVFKQPTFLRKVVKKPSNEPSTKNPTNQPTNQNPRKSKKRNEQEELRLVGAEGHLFELHALLSSSILSSTTSASMSQQLSAGRSHHGRKFFSSSSAASGMSRCRSSAFPSAALFGRGYGARSHSSRSLQNTDGCKWISSGRSLAQGVCGGRRCRGIHTNSEGGSHELGFHSRSCKSEGILVVHVNERLLQPLDVKIDPEIQHIRKQEREQMRSLNNQFASLIDKVQHLEQQNRALATKWDLLQKQVLPSQKNIKHVFDNFICSLQRRLVSLLHERGQKEPELNDMEKLVEEFRCKYEQEVNRRTAAENEFASLKKDADSVYLTKAELEAKLETLKQEIQFLKCVSAQETAELERSPCDTSVIVKMDNSRGLDMKGILRSVECWYEDMAQKSKAELDALYRTRYQELDEAKGRHCNELKSHQQEIEELSFVIQRSQCDLENIKKQVSSLQTSVCDTEQRGECALKDAREKHVELQNALQKAKDELACMLRDYQELLNVKLALDIEMATYKALLEGEESSYAASACQPVRCGAGAYSSRSVCNLGGNRRISYVNGVCGTGCFGEFGFGGIGYGNVGGRVGLCGPRGYSIVRGYPDRKADGIQGICIDERLLKPLCVGVDPLEHEIRCQEKEQIKTLNTQFACFIDKVRFLEQQNKVLETKWGLLQQYVLPKKGKNLELYFENYICDLRKRLDCLLCEKQKLGSEECATSQLVEEFKCKYEEEINRRTTVENEFVALKKDADCIFLNKEELEVKVDLLRRQLELLKCVFEEERAQVDRQLCDTSVIVKMDNNRDLDMESIIKNVECWYQEIAQKSKEEVDAFYQTRFQELQDKRGKYCDDLQSNKCEISELTRMIQKLQSELENVKKQVSCLQTSICDVEQRGDCALKDAREKHVELQNALQKAKDELACMLRDYQELLNVKLALDIEIATYKTLLEGEESRQQRAALVNLPGNALMCIEPGKEYATSQMSNVGTGRICEGMCWDMGEELEGAGAQIPVVSSGYNIPDDCGMLAANGAVCAYSSLGRRSGRHSSQNGGFSSRSAGIHPKRVISSVAKQCVPEVYCQAGAVNCKNGGFSSRSGGYPARTVISTGNGGLNARMGACQAGGVVSFGNQGCVIRQLGGSPVVVANSPEVVGCNNGVVGGYGVVRDPYPIFKLCIQHPESTACVIEVARGNS</sequence>
<feature type="coiled-coil region" evidence="4">
    <location>
        <begin position="952"/>
        <end position="1032"/>
    </location>
</feature>
<feature type="compositionally biased region" description="Low complexity" evidence="5">
    <location>
        <begin position="138"/>
        <end position="148"/>
    </location>
</feature>
<dbReference type="GO" id="GO:0005615">
    <property type="term" value="C:extracellular space"/>
    <property type="evidence" value="ECO:0007669"/>
    <property type="project" value="TreeGrafter"/>
</dbReference>
<dbReference type="InterPro" id="IPR003054">
    <property type="entry name" value="Keratin_II"/>
</dbReference>
<feature type="compositionally biased region" description="Low complexity" evidence="5">
    <location>
        <begin position="30"/>
        <end position="44"/>
    </location>
</feature>
<gene>
    <name evidence="7" type="ORF">QYF61_014861</name>
</gene>
<evidence type="ECO:0000313" key="7">
    <source>
        <dbReference type="EMBL" id="KAK4807330.1"/>
    </source>
</evidence>
<reference evidence="7 8" key="1">
    <citation type="journal article" date="2023" name="J. Hered.">
        <title>Chromosome-level genome of the wood stork (Mycteria americana) provides insight into avian chromosome evolution.</title>
        <authorList>
            <person name="Flamio R. Jr."/>
            <person name="Ramstad K.M."/>
        </authorList>
    </citation>
    <scope>NUCLEOTIDE SEQUENCE [LARGE SCALE GENOMIC DNA]</scope>
    <source>
        <strain evidence="7">JAX WOST 10</strain>
    </source>
</reference>
<dbReference type="InterPro" id="IPR032444">
    <property type="entry name" value="Keratin_2_head"/>
</dbReference>
<dbReference type="GO" id="GO:0045109">
    <property type="term" value="P:intermediate filament organization"/>
    <property type="evidence" value="ECO:0007669"/>
    <property type="project" value="TreeGrafter"/>
</dbReference>
<proteinExistence type="inferred from homology"/>
<comment type="caution">
    <text evidence="7">The sequence shown here is derived from an EMBL/GenBank/DDBJ whole genome shotgun (WGS) entry which is preliminary data.</text>
</comment>
<dbReference type="FunFam" id="1.20.5.1160:FF:000001">
    <property type="entry name" value="Keratin type II"/>
    <property type="match status" value="2"/>
</dbReference>
<feature type="domain" description="IF rod" evidence="6">
    <location>
        <begin position="741"/>
        <end position="1054"/>
    </location>
</feature>
<feature type="coiled-coil region" evidence="4">
    <location>
        <begin position="318"/>
        <end position="352"/>
    </location>
</feature>
<keyword evidence="2 4" id="KW-0175">Coiled coil</keyword>
<dbReference type="Gene3D" id="1.20.5.500">
    <property type="entry name" value="Single helix bin"/>
    <property type="match status" value="2"/>
</dbReference>
<accession>A0AAN7MIV2</accession>
<dbReference type="InterPro" id="IPR039008">
    <property type="entry name" value="IF_rod_dom"/>
</dbReference>
<keyword evidence="1 3" id="KW-0403">Intermediate filament</keyword>
<dbReference type="GO" id="GO:0045095">
    <property type="term" value="C:keratin filament"/>
    <property type="evidence" value="ECO:0007669"/>
    <property type="project" value="InterPro"/>
</dbReference>
<dbReference type="PANTHER" id="PTHR45616">
    <property type="entry name" value="GATA-TYPE DOMAIN-CONTAINING PROTEIN"/>
    <property type="match status" value="1"/>
</dbReference>
<dbReference type="GO" id="GO:0030280">
    <property type="term" value="F:structural constituent of skin epidermis"/>
    <property type="evidence" value="ECO:0007669"/>
    <property type="project" value="TreeGrafter"/>
</dbReference>
<evidence type="ECO:0000313" key="8">
    <source>
        <dbReference type="Proteomes" id="UP001333110"/>
    </source>
</evidence>
<keyword evidence="8" id="KW-1185">Reference proteome</keyword>